<feature type="non-terminal residue" evidence="1">
    <location>
        <position position="1"/>
    </location>
</feature>
<evidence type="ECO:0000313" key="1">
    <source>
        <dbReference type="EMBL" id="GAI30907.1"/>
    </source>
</evidence>
<dbReference type="EMBL" id="BARV01018125">
    <property type="protein sequence ID" value="GAI30907.1"/>
    <property type="molecule type" value="Genomic_DNA"/>
</dbReference>
<sequence>IRMAKGIKPGVAFTVLKAKSGYHKFEFFEAEDLWRSWVQKYLIDP</sequence>
<dbReference type="AlphaFoldDB" id="X1MGX3"/>
<proteinExistence type="predicted"/>
<gene>
    <name evidence="1" type="ORF">S06H3_30728</name>
</gene>
<protein>
    <submittedName>
        <fullName evidence="1">Uncharacterized protein</fullName>
    </submittedName>
</protein>
<reference evidence="1" key="1">
    <citation type="journal article" date="2014" name="Front. Microbiol.">
        <title>High frequency of phylogenetically diverse reductive dehalogenase-homologous genes in deep subseafloor sedimentary metagenomes.</title>
        <authorList>
            <person name="Kawai M."/>
            <person name="Futagami T."/>
            <person name="Toyoda A."/>
            <person name="Takaki Y."/>
            <person name="Nishi S."/>
            <person name="Hori S."/>
            <person name="Arai W."/>
            <person name="Tsubouchi T."/>
            <person name="Morono Y."/>
            <person name="Uchiyama I."/>
            <person name="Ito T."/>
            <person name="Fujiyama A."/>
            <person name="Inagaki F."/>
            <person name="Takami H."/>
        </authorList>
    </citation>
    <scope>NUCLEOTIDE SEQUENCE</scope>
    <source>
        <strain evidence="1">Expedition CK06-06</strain>
    </source>
</reference>
<comment type="caution">
    <text evidence="1">The sequence shown here is derived from an EMBL/GenBank/DDBJ whole genome shotgun (WGS) entry which is preliminary data.</text>
</comment>
<accession>X1MGX3</accession>
<name>X1MGX3_9ZZZZ</name>
<organism evidence="1">
    <name type="scientific">marine sediment metagenome</name>
    <dbReference type="NCBI Taxonomy" id="412755"/>
    <lineage>
        <taxon>unclassified sequences</taxon>
        <taxon>metagenomes</taxon>
        <taxon>ecological metagenomes</taxon>
    </lineage>
</organism>